<dbReference type="Gene3D" id="1.20.1070.10">
    <property type="entry name" value="Rhodopsin 7-helix transmembrane proteins"/>
    <property type="match status" value="1"/>
</dbReference>
<accession>A0A914CG19</accession>
<feature type="transmembrane region" description="Helical" evidence="1">
    <location>
        <begin position="136"/>
        <end position="160"/>
    </location>
</feature>
<dbReference type="Proteomes" id="UP000887540">
    <property type="component" value="Unplaced"/>
</dbReference>
<dbReference type="InterPro" id="IPR019425">
    <property type="entry name" value="7TM_GPCR_serpentine_rcpt_Srt"/>
</dbReference>
<proteinExistence type="predicted"/>
<feature type="transmembrane region" description="Helical" evidence="1">
    <location>
        <begin position="12"/>
        <end position="43"/>
    </location>
</feature>
<dbReference type="AlphaFoldDB" id="A0A914CG19"/>
<keyword evidence="1" id="KW-1133">Transmembrane helix</keyword>
<keyword evidence="1" id="KW-0472">Membrane</keyword>
<feature type="transmembrane region" description="Helical" evidence="1">
    <location>
        <begin position="49"/>
        <end position="73"/>
    </location>
</feature>
<reference evidence="3" key="1">
    <citation type="submission" date="2022-11" db="UniProtKB">
        <authorList>
            <consortium name="WormBaseParasite"/>
        </authorList>
    </citation>
    <scope>IDENTIFICATION</scope>
</reference>
<keyword evidence="2" id="KW-1185">Reference proteome</keyword>
<dbReference type="SUPFAM" id="SSF81321">
    <property type="entry name" value="Family A G protein-coupled receptor-like"/>
    <property type="match status" value="1"/>
</dbReference>
<evidence type="ECO:0000256" key="1">
    <source>
        <dbReference type="SAM" id="Phobius"/>
    </source>
</evidence>
<keyword evidence="1" id="KW-0812">Transmembrane</keyword>
<evidence type="ECO:0000313" key="2">
    <source>
        <dbReference type="Proteomes" id="UP000887540"/>
    </source>
</evidence>
<sequence>MSKPEFIQYSCYKFMFLIGLIDLVVLPCNAMITGVQCALGAHFCTHPALFFWAGALATAGWYSVSLTCVILAVDRFLEMCWPRAARIVFSGKRVYYWLALPIVYILFAFFHVPFVYNSERFAHFTDPYVGIQGMSGNPAFTIQAMCICIEMFIAALIYVYNQFFLLPDFIEVIAQVSWIGIHGDTPIVYLLLNASLRKSVFKMLHIPTSDITASNTAVVAMVMETFSTFPAIHDSLKVVATSQSTQRNTQVVA</sequence>
<feature type="transmembrane region" description="Helical" evidence="1">
    <location>
        <begin position="94"/>
        <end position="116"/>
    </location>
</feature>
<name>A0A914CG19_9BILA</name>
<evidence type="ECO:0000313" key="3">
    <source>
        <dbReference type="WBParaSite" id="ACRNAN_scaffold1045.g23963.t1"/>
    </source>
</evidence>
<dbReference type="PANTHER" id="PTHR23021">
    <property type="entry name" value="SERPENTINE RECEPTOR, CLASS T"/>
    <property type="match status" value="1"/>
</dbReference>
<dbReference type="WBParaSite" id="ACRNAN_scaffold1045.g23963.t1">
    <property type="protein sequence ID" value="ACRNAN_scaffold1045.g23963.t1"/>
    <property type="gene ID" value="ACRNAN_scaffold1045.g23963"/>
</dbReference>
<organism evidence="2 3">
    <name type="scientific">Acrobeloides nanus</name>
    <dbReference type="NCBI Taxonomy" id="290746"/>
    <lineage>
        <taxon>Eukaryota</taxon>
        <taxon>Metazoa</taxon>
        <taxon>Ecdysozoa</taxon>
        <taxon>Nematoda</taxon>
        <taxon>Chromadorea</taxon>
        <taxon>Rhabditida</taxon>
        <taxon>Tylenchina</taxon>
        <taxon>Cephalobomorpha</taxon>
        <taxon>Cephaloboidea</taxon>
        <taxon>Cephalobidae</taxon>
        <taxon>Acrobeloides</taxon>
    </lineage>
</organism>
<dbReference type="Pfam" id="PF10321">
    <property type="entry name" value="7TM_GPCR_Srt"/>
    <property type="match status" value="2"/>
</dbReference>
<protein>
    <submittedName>
        <fullName evidence="3">Uncharacterized protein</fullName>
    </submittedName>
</protein>